<feature type="transmembrane region" description="Helical" evidence="9">
    <location>
        <begin position="88"/>
        <end position="107"/>
    </location>
</feature>
<dbReference type="InterPro" id="IPR036249">
    <property type="entry name" value="Thioredoxin-like_sf"/>
</dbReference>
<evidence type="ECO:0000313" key="11">
    <source>
        <dbReference type="Proteomes" id="UP000879542"/>
    </source>
</evidence>
<comment type="subcellular location">
    <subcellularLocation>
        <location evidence="1">Cell membrane</location>
        <topology evidence="1">Multi-pass membrane protein</topology>
    </subcellularLocation>
</comment>
<keyword evidence="4 9" id="KW-0812">Transmembrane</keyword>
<organism evidence="10 11">
    <name type="scientific">Clostridioides difficile</name>
    <name type="common">Peptoclostridium difficile</name>
    <dbReference type="NCBI Taxonomy" id="1496"/>
    <lineage>
        <taxon>Bacteria</taxon>
        <taxon>Bacillati</taxon>
        <taxon>Bacillota</taxon>
        <taxon>Clostridia</taxon>
        <taxon>Peptostreptococcales</taxon>
        <taxon>Peptostreptococcaceae</taxon>
        <taxon>Clostridioides</taxon>
    </lineage>
</organism>
<dbReference type="GO" id="GO:0005886">
    <property type="term" value="C:plasma membrane"/>
    <property type="evidence" value="ECO:0007669"/>
    <property type="project" value="UniProtKB-SubCell"/>
</dbReference>
<evidence type="ECO:0000256" key="7">
    <source>
        <dbReference type="ARBA" id="ARBA00023136"/>
    </source>
</evidence>
<feature type="region of interest" description="Disordered" evidence="8">
    <location>
        <begin position="236"/>
        <end position="281"/>
    </location>
</feature>
<dbReference type="InterPro" id="IPR051790">
    <property type="entry name" value="Cytochrome_c-biogenesis_DsbD"/>
</dbReference>
<evidence type="ECO:0000256" key="6">
    <source>
        <dbReference type="ARBA" id="ARBA00022989"/>
    </source>
</evidence>
<reference evidence="10" key="1">
    <citation type="journal article" date="2018" name="Genome Biol.">
        <title>SKESA: strategic k-mer extension for scrupulous assemblies.</title>
        <authorList>
            <person name="Souvorov A."/>
            <person name="Agarwala R."/>
            <person name="Lipman D.J."/>
        </authorList>
    </citation>
    <scope>NUCLEOTIDE SEQUENCE</scope>
    <source>
        <strain evidence="10">Clostridioides</strain>
    </source>
</reference>
<evidence type="ECO:0000256" key="5">
    <source>
        <dbReference type="ARBA" id="ARBA00022748"/>
    </source>
</evidence>
<feature type="transmembrane region" description="Helical" evidence="9">
    <location>
        <begin position="53"/>
        <end position="82"/>
    </location>
</feature>
<proteinExistence type="inferred from homology"/>
<keyword evidence="5" id="KW-0201">Cytochrome c-type biogenesis</keyword>
<dbReference type="PROSITE" id="PS51352">
    <property type="entry name" value="THIOREDOXIN_2"/>
    <property type="match status" value="1"/>
</dbReference>
<evidence type="ECO:0000256" key="4">
    <source>
        <dbReference type="ARBA" id="ARBA00022692"/>
    </source>
</evidence>
<dbReference type="Proteomes" id="UP000879542">
    <property type="component" value="Unassembled WGS sequence"/>
</dbReference>
<dbReference type="SUPFAM" id="SSF52833">
    <property type="entry name" value="Thioredoxin-like"/>
    <property type="match status" value="1"/>
</dbReference>
<evidence type="ECO:0000313" key="10">
    <source>
        <dbReference type="EMBL" id="HBH2621706.1"/>
    </source>
</evidence>
<comment type="caution">
    <text evidence="10">The sequence shown here is derived from an EMBL/GenBank/DDBJ whole genome shotgun (WGS) entry which is preliminary data.</text>
</comment>
<dbReference type="EMBL" id="DAEQIJ010000025">
    <property type="protein sequence ID" value="HBH2621706.1"/>
    <property type="molecule type" value="Genomic_DNA"/>
</dbReference>
<dbReference type="Pfam" id="PF08534">
    <property type="entry name" value="Redoxin"/>
    <property type="match status" value="1"/>
</dbReference>
<evidence type="ECO:0000256" key="3">
    <source>
        <dbReference type="ARBA" id="ARBA00022475"/>
    </source>
</evidence>
<keyword evidence="7 9" id="KW-0472">Membrane</keyword>
<dbReference type="GO" id="GO:0017004">
    <property type="term" value="P:cytochrome complex assembly"/>
    <property type="evidence" value="ECO:0007669"/>
    <property type="project" value="UniProtKB-KW"/>
</dbReference>
<protein>
    <submittedName>
        <fullName evidence="10">Redoxin family protein</fullName>
    </submittedName>
</protein>
<feature type="transmembrane region" description="Helical" evidence="9">
    <location>
        <begin position="168"/>
        <end position="188"/>
    </location>
</feature>
<dbReference type="RefSeq" id="WP_004453819.1">
    <property type="nucleotide sequence ID" value="NZ_AP025558.1"/>
</dbReference>
<dbReference type="InterPro" id="IPR013766">
    <property type="entry name" value="Thioredoxin_domain"/>
</dbReference>
<feature type="transmembrane region" description="Helical" evidence="9">
    <location>
        <begin position="128"/>
        <end position="156"/>
    </location>
</feature>
<dbReference type="InterPro" id="IPR017937">
    <property type="entry name" value="Thioredoxin_CS"/>
</dbReference>
<dbReference type="InterPro" id="IPR003834">
    <property type="entry name" value="Cyt_c_assmbl_TM_dom"/>
</dbReference>
<dbReference type="CDD" id="cd02966">
    <property type="entry name" value="TlpA_like_family"/>
    <property type="match status" value="1"/>
</dbReference>
<keyword evidence="6 9" id="KW-1133">Transmembrane helix</keyword>
<dbReference type="AlphaFoldDB" id="A0A9P3U2C2"/>
<dbReference type="Gene3D" id="3.40.30.10">
    <property type="entry name" value="Glutaredoxin"/>
    <property type="match status" value="1"/>
</dbReference>
<feature type="compositionally biased region" description="Basic and acidic residues" evidence="8">
    <location>
        <begin position="240"/>
        <end position="281"/>
    </location>
</feature>
<evidence type="ECO:0000256" key="1">
    <source>
        <dbReference type="ARBA" id="ARBA00004651"/>
    </source>
</evidence>
<name>A0A9P3U2C2_CLODI</name>
<feature type="transmembrane region" description="Helical" evidence="9">
    <location>
        <begin position="6"/>
        <end position="32"/>
    </location>
</feature>
<gene>
    <name evidence="10" type="ORF">KRQ00_003514</name>
</gene>
<evidence type="ECO:0000256" key="9">
    <source>
        <dbReference type="SAM" id="Phobius"/>
    </source>
</evidence>
<evidence type="ECO:0000256" key="2">
    <source>
        <dbReference type="ARBA" id="ARBA00006143"/>
    </source>
</evidence>
<feature type="transmembrane region" description="Helical" evidence="9">
    <location>
        <begin position="208"/>
        <end position="228"/>
    </location>
</feature>
<accession>A0A9P3U2C2</accession>
<dbReference type="PANTHER" id="PTHR31272:SF4">
    <property type="entry name" value="CYTOCHROME C-TYPE BIOGENESIS PROTEIN HI_1454-RELATED"/>
    <property type="match status" value="1"/>
</dbReference>
<sequence>MQNVNLFLVFIEGIVSFFSPCILPILPIYLSILSNSSVENLKEGKTSFIGSSLFKNTVFFALGISTTFFILGSSVKVLSMFFNENKDLIMFIGGIIIIIMGLFYMGIIKSSILNREKRFNLKFKEMRAITAFLLGFTFSFGWTPCIGPILASVLVMVSSSSNHLSANLLIAVYTIGFILPFIITAMFYSKLFKTIDKIKSNMEIIKKIGGIILIVSGILMMVNGFGSISKHFNTSQNSKIESKQEDNKRENSTDKEENSDGNDSQKDSNNENNDKGSNDEDRIKSIDFTLTDQYGKTHKLSDYEGKVVFLNFWATWCPPCKEEMPYIEQLYKDYNKNNDDVVILGVASPNLGREGSREHVVNFLKGQSYTFPVVLDEDGALAYQYGINAFPTTFIIDKEGYVTKYIPGAMDKATMKSFIENQRNK</sequence>
<dbReference type="PROSITE" id="PS00194">
    <property type="entry name" value="THIOREDOXIN_1"/>
    <property type="match status" value="1"/>
</dbReference>
<keyword evidence="3" id="KW-1003">Cell membrane</keyword>
<reference evidence="10" key="2">
    <citation type="submission" date="2021-06" db="EMBL/GenBank/DDBJ databases">
        <authorList>
            <consortium name="NCBI Pathogen Detection Project"/>
        </authorList>
    </citation>
    <scope>NUCLEOTIDE SEQUENCE</scope>
    <source>
        <strain evidence="10">Clostridioides</strain>
    </source>
</reference>
<evidence type="ECO:0000256" key="8">
    <source>
        <dbReference type="SAM" id="MobiDB-lite"/>
    </source>
</evidence>
<dbReference type="PANTHER" id="PTHR31272">
    <property type="entry name" value="CYTOCHROME C-TYPE BIOGENESIS PROTEIN HI_1454-RELATED"/>
    <property type="match status" value="1"/>
</dbReference>
<dbReference type="InterPro" id="IPR013740">
    <property type="entry name" value="Redoxin"/>
</dbReference>
<dbReference type="GO" id="GO:0016491">
    <property type="term" value="F:oxidoreductase activity"/>
    <property type="evidence" value="ECO:0007669"/>
    <property type="project" value="InterPro"/>
</dbReference>
<dbReference type="Pfam" id="PF02683">
    <property type="entry name" value="DsbD_TM"/>
    <property type="match status" value="1"/>
</dbReference>
<comment type="similarity">
    <text evidence="2">Belongs to the DsbD family.</text>
</comment>